<protein>
    <submittedName>
        <fullName evidence="2">Uncharacterized protein</fullName>
    </submittedName>
</protein>
<evidence type="ECO:0000313" key="2">
    <source>
        <dbReference type="WBParaSite" id="MBELARI_LOCUS11158"/>
    </source>
</evidence>
<organism evidence="1 2">
    <name type="scientific">Mesorhabditis belari</name>
    <dbReference type="NCBI Taxonomy" id="2138241"/>
    <lineage>
        <taxon>Eukaryota</taxon>
        <taxon>Metazoa</taxon>
        <taxon>Ecdysozoa</taxon>
        <taxon>Nematoda</taxon>
        <taxon>Chromadorea</taxon>
        <taxon>Rhabditida</taxon>
        <taxon>Rhabditina</taxon>
        <taxon>Rhabditomorpha</taxon>
        <taxon>Rhabditoidea</taxon>
        <taxon>Rhabditidae</taxon>
        <taxon>Mesorhabditinae</taxon>
        <taxon>Mesorhabditis</taxon>
    </lineage>
</organism>
<sequence length="72" mass="8054">MNVISLGDLVCFGDSQPLVFENSTLVPVKHQVTADYHDRFLEKQAAIDKVHFPALPRRQTPQSGGRSEAWFG</sequence>
<proteinExistence type="predicted"/>
<accession>A0AAF3EB47</accession>
<keyword evidence="1" id="KW-1185">Reference proteome</keyword>
<dbReference type="WBParaSite" id="MBELARI_LOCUS11158">
    <property type="protein sequence ID" value="MBELARI_LOCUS11158"/>
    <property type="gene ID" value="MBELARI_LOCUS11158"/>
</dbReference>
<dbReference type="Proteomes" id="UP000887575">
    <property type="component" value="Unassembled WGS sequence"/>
</dbReference>
<dbReference type="AlphaFoldDB" id="A0AAF3EB47"/>
<name>A0AAF3EB47_9BILA</name>
<reference evidence="2" key="1">
    <citation type="submission" date="2024-02" db="UniProtKB">
        <authorList>
            <consortium name="WormBaseParasite"/>
        </authorList>
    </citation>
    <scope>IDENTIFICATION</scope>
</reference>
<evidence type="ECO:0000313" key="1">
    <source>
        <dbReference type="Proteomes" id="UP000887575"/>
    </source>
</evidence>